<evidence type="ECO:0000313" key="2">
    <source>
        <dbReference type="Proteomes" id="UP001341840"/>
    </source>
</evidence>
<sequence>MDPTLLAHALDGDFQRHWLNMKNARLCLDGKFQGPRMLPSSSSAELSQNHPLPPPRMQNVGPFYGPISGINNHNSNKFGTGTFIPDPANYKSGINFHGRKRNYERGREGRRFNFEYVRTHHGNNAQMFQNNHNQRNENLVWRPIRTKTSRNIRNHNNGQFNASTSSIAAATAAGTNS</sequence>
<comment type="caution">
    <text evidence="1">The sequence shown here is derived from an EMBL/GenBank/DDBJ whole genome shotgun (WGS) entry which is preliminary data.</text>
</comment>
<keyword evidence="2" id="KW-1185">Reference proteome</keyword>
<protein>
    <submittedName>
        <fullName evidence="1">Uncharacterized protein</fullName>
    </submittedName>
</protein>
<name>A0ABU6T6E6_9FABA</name>
<accession>A0ABU6T6E6</accession>
<reference evidence="1 2" key="1">
    <citation type="journal article" date="2023" name="Plants (Basel)">
        <title>Bridging the Gap: Combining Genomics and Transcriptomics Approaches to Understand Stylosanthes scabra, an Orphan Legume from the Brazilian Caatinga.</title>
        <authorList>
            <person name="Ferreira-Neto J.R.C."/>
            <person name="da Silva M.D."/>
            <person name="Binneck E."/>
            <person name="de Melo N.F."/>
            <person name="da Silva R.H."/>
            <person name="de Melo A.L.T.M."/>
            <person name="Pandolfi V."/>
            <person name="Bustamante F.O."/>
            <person name="Brasileiro-Vidal A.C."/>
            <person name="Benko-Iseppon A.M."/>
        </authorList>
    </citation>
    <scope>NUCLEOTIDE SEQUENCE [LARGE SCALE GENOMIC DNA]</scope>
    <source>
        <tissue evidence="1">Leaves</tissue>
    </source>
</reference>
<gene>
    <name evidence="1" type="ORF">PIB30_014655</name>
</gene>
<dbReference type="Proteomes" id="UP001341840">
    <property type="component" value="Unassembled WGS sequence"/>
</dbReference>
<proteinExistence type="predicted"/>
<evidence type="ECO:0000313" key="1">
    <source>
        <dbReference type="EMBL" id="MED6144307.1"/>
    </source>
</evidence>
<organism evidence="1 2">
    <name type="scientific">Stylosanthes scabra</name>
    <dbReference type="NCBI Taxonomy" id="79078"/>
    <lineage>
        <taxon>Eukaryota</taxon>
        <taxon>Viridiplantae</taxon>
        <taxon>Streptophyta</taxon>
        <taxon>Embryophyta</taxon>
        <taxon>Tracheophyta</taxon>
        <taxon>Spermatophyta</taxon>
        <taxon>Magnoliopsida</taxon>
        <taxon>eudicotyledons</taxon>
        <taxon>Gunneridae</taxon>
        <taxon>Pentapetalae</taxon>
        <taxon>rosids</taxon>
        <taxon>fabids</taxon>
        <taxon>Fabales</taxon>
        <taxon>Fabaceae</taxon>
        <taxon>Papilionoideae</taxon>
        <taxon>50 kb inversion clade</taxon>
        <taxon>dalbergioids sensu lato</taxon>
        <taxon>Dalbergieae</taxon>
        <taxon>Pterocarpus clade</taxon>
        <taxon>Stylosanthes</taxon>
    </lineage>
</organism>
<dbReference type="EMBL" id="JASCZI010090660">
    <property type="protein sequence ID" value="MED6144307.1"/>
    <property type="molecule type" value="Genomic_DNA"/>
</dbReference>